<sequence>MKNSLFEKYKTSEVTNTRRVICTPGQFTRDHFFYIQEAGYLKSLQPHLSKRSGLQSYLFMIVLSGSGTVSYSVSSSNDTIHLLPVSANAGDCFFLDCSKEYTHISSENDPWELLWIHFYGVQADGYYQYFANRSDWHFRTSHYTELVSSIQTILQLHENRNDDTDLLTAREITNILTLLCTQTTDKTSGTNELSEKLCLIRDFLDEHYSETITLDFLSNHFYISKYYLSREFKKEFGTTIIQYLLTKKITYAKELLRYSNSSIEEIAALCGISDQSYFNKIFRKLEGCTASEYRKKW</sequence>
<dbReference type="SUPFAM" id="SSF46689">
    <property type="entry name" value="Homeodomain-like"/>
    <property type="match status" value="2"/>
</dbReference>
<accession>A0A3R6EPH6</accession>
<dbReference type="InterPro" id="IPR009057">
    <property type="entry name" value="Homeodomain-like_sf"/>
</dbReference>
<protein>
    <submittedName>
        <fullName evidence="5">AraC family transcriptional regulator</fullName>
    </submittedName>
</protein>
<evidence type="ECO:0000259" key="4">
    <source>
        <dbReference type="PROSITE" id="PS01124"/>
    </source>
</evidence>
<reference evidence="5 6" key="1">
    <citation type="submission" date="2018-08" db="EMBL/GenBank/DDBJ databases">
        <title>A genome reference for cultivated species of the human gut microbiota.</title>
        <authorList>
            <person name="Zou Y."/>
            <person name="Xue W."/>
            <person name="Luo G."/>
        </authorList>
    </citation>
    <scope>NUCLEOTIDE SEQUENCE [LARGE SCALE GENOMIC DNA]</scope>
    <source>
        <strain evidence="5 6">AM27-11</strain>
    </source>
</reference>
<dbReference type="InterPro" id="IPR018062">
    <property type="entry name" value="HTH_AraC-typ_CS"/>
</dbReference>
<dbReference type="RefSeq" id="WP_118585412.1">
    <property type="nucleotide sequence ID" value="NZ_QRVS01000004.1"/>
</dbReference>
<dbReference type="PROSITE" id="PS01124">
    <property type="entry name" value="HTH_ARAC_FAMILY_2"/>
    <property type="match status" value="1"/>
</dbReference>
<dbReference type="EMBL" id="QSKW01000002">
    <property type="protein sequence ID" value="RHE99986.1"/>
    <property type="molecule type" value="Genomic_DNA"/>
</dbReference>
<evidence type="ECO:0000313" key="6">
    <source>
        <dbReference type="Proteomes" id="UP000286271"/>
    </source>
</evidence>
<gene>
    <name evidence="5" type="ORF">DW707_01925</name>
</gene>
<dbReference type="Pfam" id="PF12833">
    <property type="entry name" value="HTH_18"/>
    <property type="match status" value="1"/>
</dbReference>
<dbReference type="PROSITE" id="PS00041">
    <property type="entry name" value="HTH_ARAC_FAMILY_1"/>
    <property type="match status" value="1"/>
</dbReference>
<dbReference type="InterPro" id="IPR037923">
    <property type="entry name" value="HTH-like"/>
</dbReference>
<evidence type="ECO:0000256" key="3">
    <source>
        <dbReference type="ARBA" id="ARBA00023163"/>
    </source>
</evidence>
<dbReference type="SMART" id="SM00342">
    <property type="entry name" value="HTH_ARAC"/>
    <property type="match status" value="1"/>
</dbReference>
<dbReference type="GO" id="GO:0003700">
    <property type="term" value="F:DNA-binding transcription factor activity"/>
    <property type="evidence" value="ECO:0007669"/>
    <property type="project" value="InterPro"/>
</dbReference>
<name>A0A3R6EPH6_9FIRM</name>
<dbReference type="GO" id="GO:0043565">
    <property type="term" value="F:sequence-specific DNA binding"/>
    <property type="evidence" value="ECO:0007669"/>
    <property type="project" value="InterPro"/>
</dbReference>
<evidence type="ECO:0000256" key="1">
    <source>
        <dbReference type="ARBA" id="ARBA00023015"/>
    </source>
</evidence>
<keyword evidence="3" id="KW-0804">Transcription</keyword>
<evidence type="ECO:0000256" key="2">
    <source>
        <dbReference type="ARBA" id="ARBA00023125"/>
    </source>
</evidence>
<keyword evidence="2" id="KW-0238">DNA-binding</keyword>
<dbReference type="AlphaFoldDB" id="A0A3R6EPH6"/>
<feature type="domain" description="HTH araC/xylS-type" evidence="4">
    <location>
        <begin position="198"/>
        <end position="296"/>
    </location>
</feature>
<comment type="caution">
    <text evidence="5">The sequence shown here is derived from an EMBL/GenBank/DDBJ whole genome shotgun (WGS) entry which is preliminary data.</text>
</comment>
<dbReference type="Proteomes" id="UP000286271">
    <property type="component" value="Unassembled WGS sequence"/>
</dbReference>
<dbReference type="PANTHER" id="PTHR43280">
    <property type="entry name" value="ARAC-FAMILY TRANSCRIPTIONAL REGULATOR"/>
    <property type="match status" value="1"/>
</dbReference>
<organism evidence="5 6">
    <name type="scientific">Roseburia inulinivorans</name>
    <dbReference type="NCBI Taxonomy" id="360807"/>
    <lineage>
        <taxon>Bacteria</taxon>
        <taxon>Bacillati</taxon>
        <taxon>Bacillota</taxon>
        <taxon>Clostridia</taxon>
        <taxon>Lachnospirales</taxon>
        <taxon>Lachnospiraceae</taxon>
        <taxon>Roseburia</taxon>
    </lineage>
</organism>
<dbReference type="PANTHER" id="PTHR43280:SF2">
    <property type="entry name" value="HTH-TYPE TRANSCRIPTIONAL REGULATOR EXSA"/>
    <property type="match status" value="1"/>
</dbReference>
<dbReference type="Gene3D" id="1.10.10.60">
    <property type="entry name" value="Homeodomain-like"/>
    <property type="match status" value="2"/>
</dbReference>
<dbReference type="InterPro" id="IPR018060">
    <property type="entry name" value="HTH_AraC"/>
</dbReference>
<evidence type="ECO:0000313" key="5">
    <source>
        <dbReference type="EMBL" id="RHE99986.1"/>
    </source>
</evidence>
<keyword evidence="1" id="KW-0805">Transcription regulation</keyword>
<dbReference type="SUPFAM" id="SSF51215">
    <property type="entry name" value="Regulatory protein AraC"/>
    <property type="match status" value="1"/>
</dbReference>
<proteinExistence type="predicted"/>